<evidence type="ECO:0000313" key="5">
    <source>
        <dbReference type="EMBL" id="AVZ31413.1"/>
    </source>
</evidence>
<keyword evidence="2" id="KW-0067">ATP-binding</keyword>
<feature type="domain" description="Protein kinase" evidence="4">
    <location>
        <begin position="12"/>
        <end position="272"/>
    </location>
</feature>
<dbReference type="CDD" id="cd14014">
    <property type="entry name" value="STKc_PknB_like"/>
    <property type="match status" value="1"/>
</dbReference>
<reference evidence="5 6" key="1">
    <citation type="submission" date="2017-03" db="EMBL/GenBank/DDBJ databases">
        <title>Comparative genomics of the toxic Baltic Sea cyanobacteria Nodularia spumigena UHCC 0039 and its response on varying salinity.</title>
        <authorList>
            <person name="Teikari J.E."/>
        </authorList>
    </citation>
    <scope>NUCLEOTIDE SEQUENCE [LARGE SCALE GENOMIC DNA]</scope>
    <source>
        <strain evidence="5 6">UHCC 0039</strain>
    </source>
</reference>
<keyword evidence="3" id="KW-0472">Membrane</keyword>
<evidence type="ECO:0000256" key="3">
    <source>
        <dbReference type="SAM" id="Phobius"/>
    </source>
</evidence>
<dbReference type="SMART" id="SM00220">
    <property type="entry name" value="S_TKc"/>
    <property type="match status" value="1"/>
</dbReference>
<proteinExistence type="predicted"/>
<organism evidence="5 6">
    <name type="scientific">Nodularia spumigena UHCC 0039</name>
    <dbReference type="NCBI Taxonomy" id="1914872"/>
    <lineage>
        <taxon>Bacteria</taxon>
        <taxon>Bacillati</taxon>
        <taxon>Cyanobacteriota</taxon>
        <taxon>Cyanophyceae</taxon>
        <taxon>Nostocales</taxon>
        <taxon>Nodulariaceae</taxon>
        <taxon>Nodularia</taxon>
    </lineage>
</organism>
<dbReference type="PANTHER" id="PTHR24363:SF7">
    <property type="entry name" value="SERINE_THREONINE-PROTEIN KINASE-LIKE PROTEIN E"/>
    <property type="match status" value="1"/>
</dbReference>
<feature type="transmembrane region" description="Helical" evidence="3">
    <location>
        <begin position="325"/>
        <end position="349"/>
    </location>
</feature>
<dbReference type="InterPro" id="IPR000719">
    <property type="entry name" value="Prot_kinase_dom"/>
</dbReference>
<dbReference type="Proteomes" id="UP000244056">
    <property type="component" value="Chromosome"/>
</dbReference>
<accession>A0A2S0QAG7</accession>
<evidence type="ECO:0000313" key="6">
    <source>
        <dbReference type="Proteomes" id="UP000244056"/>
    </source>
</evidence>
<dbReference type="EMBL" id="CP020114">
    <property type="protein sequence ID" value="AVZ31413.1"/>
    <property type="molecule type" value="Genomic_DNA"/>
</dbReference>
<dbReference type="PROSITE" id="PS50011">
    <property type="entry name" value="PROTEIN_KINASE_DOM"/>
    <property type="match status" value="1"/>
</dbReference>
<dbReference type="InterPro" id="IPR011009">
    <property type="entry name" value="Kinase-like_dom_sf"/>
</dbReference>
<dbReference type="GO" id="GO:0004674">
    <property type="term" value="F:protein serine/threonine kinase activity"/>
    <property type="evidence" value="ECO:0007669"/>
    <property type="project" value="UniProtKB-EC"/>
</dbReference>
<dbReference type="GeneID" id="78019339"/>
<dbReference type="SUPFAM" id="SSF56112">
    <property type="entry name" value="Protein kinase-like (PK-like)"/>
    <property type="match status" value="1"/>
</dbReference>
<keyword evidence="5" id="KW-0418">Kinase</keyword>
<dbReference type="Gene3D" id="1.10.510.10">
    <property type="entry name" value="Transferase(Phosphotransferase) domain 1"/>
    <property type="match status" value="1"/>
</dbReference>
<dbReference type="AlphaFoldDB" id="A0A2S0QAG7"/>
<dbReference type="KEGG" id="nsp:BMF81_04113"/>
<evidence type="ECO:0000259" key="4">
    <source>
        <dbReference type="PROSITE" id="PS50011"/>
    </source>
</evidence>
<name>A0A2S0QAG7_NODSP</name>
<dbReference type="Pfam" id="PF00069">
    <property type="entry name" value="Pkinase"/>
    <property type="match status" value="1"/>
</dbReference>
<dbReference type="RefSeq" id="WP_006194568.1">
    <property type="nucleotide sequence ID" value="NZ_CAWNZE010000001.1"/>
</dbReference>
<protein>
    <submittedName>
        <fullName evidence="5">Serine/threonine-protein kinase B</fullName>
        <ecNumber evidence="5">2.7.11.1</ecNumber>
    </submittedName>
</protein>
<keyword evidence="3" id="KW-0812">Transmembrane</keyword>
<dbReference type="GO" id="GO:0005524">
    <property type="term" value="F:ATP binding"/>
    <property type="evidence" value="ECO:0007669"/>
    <property type="project" value="UniProtKB-KW"/>
</dbReference>
<keyword evidence="3" id="KW-1133">Transmembrane helix</keyword>
<evidence type="ECO:0000256" key="2">
    <source>
        <dbReference type="ARBA" id="ARBA00022840"/>
    </source>
</evidence>
<keyword evidence="1" id="KW-0547">Nucleotide-binding</keyword>
<gene>
    <name evidence="5" type="primary">spkB_6</name>
    <name evidence="5" type="ORF">BMF81_04113</name>
</gene>
<sequence length="475" mass="55308">MFNSGQILQERYQLQEQLGHTIAGRQTWLAKDLNNANHELVILKLLVFSNDFQWEDLKLFEREAQVLQNLNHERIPRYRDYFLVDQQPGYALSWWCLVQDYIPGSTLQDLLAKGKKFTEPELKKIAKEILQILIYLHQLNPAVLHRDIKPSNLIQGEDKQIYLVDFGAVQDRMAVTRLTFTVVGTVGYTPMEQFWGRAVPASDLYGLGATLIHLLTGVAPAELPQNNLRIQFADYSNISANFVSWIEKLIEPALEQRFATAQEALELLYQKLPSSYSQTFSKKTNPVIHLIRPFLVVTKKSPEELEIYRYKEPIAYKKMLIPIPVFLFIIGGIELLGIIGFTILVWVTLRWKILDDSTNEEIDVLIKKIFSKNVNAIKKDNYGGYIHFDAREKRFIFQNSWFGKFESSSDLITNIRSIYVCQQKENSSNQLYSTGANNWQVVIRTERHRIRLNWRLNEEECGWLVHEIQTWLNHS</sequence>
<dbReference type="PANTHER" id="PTHR24363">
    <property type="entry name" value="SERINE/THREONINE PROTEIN KINASE"/>
    <property type="match status" value="1"/>
</dbReference>
<evidence type="ECO:0000256" key="1">
    <source>
        <dbReference type="ARBA" id="ARBA00022741"/>
    </source>
</evidence>
<keyword evidence="5" id="KW-0808">Transferase</keyword>
<dbReference type="EC" id="2.7.11.1" evidence="5"/>